<evidence type="ECO:0000259" key="2">
    <source>
        <dbReference type="Pfam" id="PF00497"/>
    </source>
</evidence>
<proteinExistence type="predicted"/>
<reference evidence="3 4" key="1">
    <citation type="submission" date="2022-11" db="EMBL/GenBank/DDBJ databases">
        <title>Haliovirga abyssi gen. nov., sp. nov., a mesophilic fermentative bacterium isolated from the Iheya North hydrothermal field and the proposal of Haliovirgaceae fam. nov.</title>
        <authorList>
            <person name="Miyazaki U."/>
            <person name="Tame A."/>
            <person name="Miyazaki J."/>
            <person name="Takai K."/>
            <person name="Sawayama S."/>
            <person name="Kitajima M."/>
            <person name="Okamoto A."/>
            <person name="Nakagawa S."/>
        </authorList>
    </citation>
    <scope>NUCLEOTIDE SEQUENCE [LARGE SCALE GENOMIC DNA]</scope>
    <source>
        <strain evidence="3 4">IC12</strain>
    </source>
</reference>
<dbReference type="Proteomes" id="UP001321582">
    <property type="component" value="Chromosome"/>
</dbReference>
<dbReference type="AlphaFoldDB" id="A0AAU9DJL2"/>
<dbReference type="RefSeq" id="WP_307903889.1">
    <property type="nucleotide sequence ID" value="NZ_AP027059.1"/>
</dbReference>
<accession>A0AAU9DJL2</accession>
<keyword evidence="4" id="KW-1185">Reference proteome</keyword>
<evidence type="ECO:0000256" key="1">
    <source>
        <dbReference type="ARBA" id="ARBA00022729"/>
    </source>
</evidence>
<protein>
    <recommendedName>
        <fullName evidence="2">Solute-binding protein family 3/N-terminal domain-containing protein</fullName>
    </recommendedName>
</protein>
<feature type="domain" description="Solute-binding protein family 3/N-terminal" evidence="2">
    <location>
        <begin position="101"/>
        <end position="299"/>
    </location>
</feature>
<dbReference type="KEGG" id="haby:HLVA_16130"/>
<evidence type="ECO:0000313" key="3">
    <source>
        <dbReference type="EMBL" id="BDU51044.1"/>
    </source>
</evidence>
<dbReference type="PANTHER" id="PTHR35936:SF38">
    <property type="entry name" value="GLUTAMINE-BINDING PERIPLASMIC PROTEIN"/>
    <property type="match status" value="1"/>
</dbReference>
<dbReference type="Gene3D" id="3.40.190.10">
    <property type="entry name" value="Periplasmic binding protein-like II"/>
    <property type="match status" value="2"/>
</dbReference>
<organism evidence="3 4">
    <name type="scientific">Haliovirga abyssi</name>
    <dbReference type="NCBI Taxonomy" id="2996794"/>
    <lineage>
        <taxon>Bacteria</taxon>
        <taxon>Fusobacteriati</taxon>
        <taxon>Fusobacteriota</taxon>
        <taxon>Fusobacteriia</taxon>
        <taxon>Fusobacteriales</taxon>
        <taxon>Haliovirgaceae</taxon>
        <taxon>Haliovirga</taxon>
    </lineage>
</organism>
<dbReference type="EMBL" id="AP027059">
    <property type="protein sequence ID" value="BDU51044.1"/>
    <property type="molecule type" value="Genomic_DNA"/>
</dbReference>
<dbReference type="InterPro" id="IPR001638">
    <property type="entry name" value="Solute-binding_3/MltF_N"/>
</dbReference>
<dbReference type="SUPFAM" id="SSF53850">
    <property type="entry name" value="Periplasmic binding protein-like II"/>
    <property type="match status" value="1"/>
</dbReference>
<dbReference type="PANTHER" id="PTHR35936">
    <property type="entry name" value="MEMBRANE-BOUND LYTIC MUREIN TRANSGLYCOSYLASE F"/>
    <property type="match status" value="1"/>
</dbReference>
<name>A0AAU9DJL2_9FUSO</name>
<gene>
    <name evidence="3" type="ORF">HLVA_16130</name>
</gene>
<dbReference type="Pfam" id="PF00497">
    <property type="entry name" value="SBP_bac_3"/>
    <property type="match status" value="1"/>
</dbReference>
<keyword evidence="1" id="KW-0732">Signal</keyword>
<sequence length="313" mass="36767">MKKIILILMVLMFSFAFSRDLNEIKKSGYLIIGIRNIPTGGIYQPKIKDKQGFTFELAESFAEYLNVKLKLYVVKSFKEYWTKDGEIMFKKNIIGTPDIYKKVDIIADIITVTESRKKLVKMTPFVENVSMFFTRKNEDINNYQDFKGKKIITMEVFNFYNTIRKELKKRDINYIVNKVSIKNNKFTYLGRTKKVNKNDVEIDIIPTGDYIDRMGFYYQVILGNADVSISDSFSFFPKLLTSLTFKDNLKALFPAENKVGYLAFCSSYNTPELNKMLSMFMEEFRKTERYNLLFEKYTGISYTEYKKIFTDGN</sequence>
<evidence type="ECO:0000313" key="4">
    <source>
        <dbReference type="Proteomes" id="UP001321582"/>
    </source>
</evidence>